<evidence type="ECO:0000313" key="10">
    <source>
        <dbReference type="Proteomes" id="UP000515934"/>
    </source>
</evidence>
<keyword evidence="5 7" id="KW-1133">Transmembrane helix</keyword>
<dbReference type="RefSeq" id="WP_187556191.1">
    <property type="nucleotide sequence ID" value="NZ_CP060716.1"/>
</dbReference>
<evidence type="ECO:0000256" key="1">
    <source>
        <dbReference type="ARBA" id="ARBA00004141"/>
    </source>
</evidence>
<dbReference type="NCBIfam" id="TIGR03025">
    <property type="entry name" value="EPS_sugtrans"/>
    <property type="match status" value="1"/>
</dbReference>
<comment type="similarity">
    <text evidence="2">Belongs to the bacterial sugar transferase family.</text>
</comment>
<dbReference type="InterPro" id="IPR017475">
    <property type="entry name" value="EPS_sugar_tfrase"/>
</dbReference>
<dbReference type="AlphaFoldDB" id="A0A7G9S7A9"/>
<evidence type="ECO:0000256" key="2">
    <source>
        <dbReference type="ARBA" id="ARBA00006464"/>
    </source>
</evidence>
<keyword evidence="4 7" id="KW-0812">Transmembrane</keyword>
<feature type="transmembrane region" description="Helical" evidence="7">
    <location>
        <begin position="118"/>
        <end position="138"/>
    </location>
</feature>
<dbReference type="Pfam" id="PF02397">
    <property type="entry name" value="Bac_transf"/>
    <property type="match status" value="1"/>
</dbReference>
<evidence type="ECO:0000256" key="5">
    <source>
        <dbReference type="ARBA" id="ARBA00022989"/>
    </source>
</evidence>
<protein>
    <submittedName>
        <fullName evidence="9">Sugar transferase</fullName>
    </submittedName>
</protein>
<accession>A0A7G9S7A9</accession>
<comment type="subcellular location">
    <subcellularLocation>
        <location evidence="1">Membrane</location>
        <topology evidence="1">Multi-pass membrane protein</topology>
    </subcellularLocation>
</comment>
<dbReference type="PANTHER" id="PTHR30576">
    <property type="entry name" value="COLANIC BIOSYNTHESIS UDP-GLUCOSE LIPID CARRIER TRANSFERASE"/>
    <property type="match status" value="1"/>
</dbReference>
<feature type="transmembrane region" description="Helical" evidence="7">
    <location>
        <begin position="54"/>
        <end position="73"/>
    </location>
</feature>
<dbReference type="Pfam" id="PF13727">
    <property type="entry name" value="CoA_binding_3"/>
    <property type="match status" value="1"/>
</dbReference>
<feature type="domain" description="Bacterial sugar transferase" evidence="8">
    <location>
        <begin position="286"/>
        <end position="473"/>
    </location>
</feature>
<name>A0A7G9S7A9_9MICO</name>
<dbReference type="GO" id="GO:0016020">
    <property type="term" value="C:membrane"/>
    <property type="evidence" value="ECO:0007669"/>
    <property type="project" value="UniProtKB-SubCell"/>
</dbReference>
<keyword evidence="6 7" id="KW-0472">Membrane</keyword>
<evidence type="ECO:0000256" key="7">
    <source>
        <dbReference type="SAM" id="Phobius"/>
    </source>
</evidence>
<organism evidence="9 10">
    <name type="scientific">Leucobacter denitrificans</name>
    <dbReference type="NCBI Taxonomy" id="683042"/>
    <lineage>
        <taxon>Bacteria</taxon>
        <taxon>Bacillati</taxon>
        <taxon>Actinomycetota</taxon>
        <taxon>Actinomycetes</taxon>
        <taxon>Micrococcales</taxon>
        <taxon>Microbacteriaceae</taxon>
        <taxon>Leucobacter</taxon>
    </lineage>
</organism>
<dbReference type="PANTHER" id="PTHR30576:SF10">
    <property type="entry name" value="SLL5057 PROTEIN"/>
    <property type="match status" value="1"/>
</dbReference>
<keyword evidence="3 9" id="KW-0808">Transferase</keyword>
<reference evidence="9 10" key="1">
    <citation type="submission" date="2020-08" db="EMBL/GenBank/DDBJ databases">
        <title>Genome sequence of Leucobacter denitrificans KACC 14055T.</title>
        <authorList>
            <person name="Hyun D.-W."/>
            <person name="Bae J.-W."/>
        </authorList>
    </citation>
    <scope>NUCLEOTIDE SEQUENCE [LARGE SCALE GENOMIC DNA]</scope>
    <source>
        <strain evidence="9 10">KACC 14055</strain>
    </source>
</reference>
<dbReference type="InterPro" id="IPR003362">
    <property type="entry name" value="Bact_transf"/>
</dbReference>
<evidence type="ECO:0000256" key="3">
    <source>
        <dbReference type="ARBA" id="ARBA00022679"/>
    </source>
</evidence>
<dbReference type="Gene3D" id="3.40.50.720">
    <property type="entry name" value="NAD(P)-binding Rossmann-like Domain"/>
    <property type="match status" value="1"/>
</dbReference>
<dbReference type="GO" id="GO:0016780">
    <property type="term" value="F:phosphotransferase activity, for other substituted phosphate groups"/>
    <property type="evidence" value="ECO:0007669"/>
    <property type="project" value="TreeGrafter"/>
</dbReference>
<dbReference type="Proteomes" id="UP000515934">
    <property type="component" value="Chromosome"/>
</dbReference>
<feature type="transmembrane region" description="Helical" evidence="7">
    <location>
        <begin position="12"/>
        <end position="34"/>
    </location>
</feature>
<dbReference type="EMBL" id="CP060716">
    <property type="protein sequence ID" value="QNN63734.1"/>
    <property type="molecule type" value="Genomic_DNA"/>
</dbReference>
<evidence type="ECO:0000256" key="6">
    <source>
        <dbReference type="ARBA" id="ARBA00023136"/>
    </source>
</evidence>
<evidence type="ECO:0000313" key="9">
    <source>
        <dbReference type="EMBL" id="QNN63734.1"/>
    </source>
</evidence>
<feature type="transmembrane region" description="Helical" evidence="7">
    <location>
        <begin position="291"/>
        <end position="312"/>
    </location>
</feature>
<sequence>METRSLAWQRRYRSKLIATDICVVVFSVFLAQVLRYGVREEDLDVAVIGDSSFAIRYTVVSAALILGWLLALAAVASRDRTIVGVGVDEYKRVIVATLATFGTLAVLAYLLRSQVGRGYVLVALPLGFLLLLLGRWLWRKRLHYQRRFQRNMHRTIVVGEQSKCLHVAKEISRSHFAGFGLLGAITHATEDKELLPGLPVLGHYDELVEMVDRHNVDTLIMTSADSISPHRLRRIGWELESRGVELIVAAALTDIAGPRIHTRPVAGLPLIHVDYPTFSGGKHFAKRASDIMSSSFLIIVLSPLLLAIWAMIRIDSPGSAIFNQERVGIGGKPFRMHKFRSMVTDAEQQLTGLLDQSNGNGVLFKLKDDPRVTQIGKFIRKYSIDELPQLFNVLKGQMSLVGPRPPLPREVERYETWVSRRLLVKPGITGLWQVSGRSDLSWDDSVRLDLYYVENWSLTGDLIILWRTVKTVISPEGAY</sequence>
<evidence type="ECO:0000256" key="4">
    <source>
        <dbReference type="ARBA" id="ARBA00022692"/>
    </source>
</evidence>
<dbReference type="KEGG" id="ldn:H9L06_05485"/>
<keyword evidence="10" id="KW-1185">Reference proteome</keyword>
<feature type="transmembrane region" description="Helical" evidence="7">
    <location>
        <begin position="93"/>
        <end position="112"/>
    </location>
</feature>
<proteinExistence type="inferred from homology"/>
<gene>
    <name evidence="9" type="ORF">H9L06_05485</name>
</gene>
<evidence type="ECO:0000259" key="8">
    <source>
        <dbReference type="Pfam" id="PF02397"/>
    </source>
</evidence>